<reference evidence="6" key="1">
    <citation type="submission" date="2020-04" db="EMBL/GenBank/DDBJ databases">
        <authorList>
            <person name="Neveu A P."/>
        </authorList>
    </citation>
    <scope>NUCLEOTIDE SEQUENCE</scope>
    <source>
        <tissue evidence="6">Whole embryo</tissue>
    </source>
</reference>
<protein>
    <submittedName>
        <fullName evidence="6">DNA-directed RNA polymerase III subunit RPC4</fullName>
    </submittedName>
</protein>
<accession>A0A6F9DNK4</accession>
<dbReference type="GO" id="GO:0005666">
    <property type="term" value="C:RNA polymerase III complex"/>
    <property type="evidence" value="ECO:0007669"/>
    <property type="project" value="InterPro"/>
</dbReference>
<keyword evidence="4" id="KW-0539">Nucleus</keyword>
<dbReference type="PANTHER" id="PTHR13408:SF0">
    <property type="entry name" value="DNA-DIRECTED RNA POLYMERASE III SUBUNIT RPC4"/>
    <property type="match status" value="1"/>
</dbReference>
<dbReference type="PANTHER" id="PTHR13408">
    <property type="entry name" value="DNA-DIRECTED RNA POLYMERASE III"/>
    <property type="match status" value="1"/>
</dbReference>
<evidence type="ECO:0000313" key="6">
    <source>
        <dbReference type="EMBL" id="CAB3265032.1"/>
    </source>
</evidence>
<evidence type="ECO:0000256" key="3">
    <source>
        <dbReference type="ARBA" id="ARBA00023163"/>
    </source>
</evidence>
<evidence type="ECO:0000256" key="4">
    <source>
        <dbReference type="ARBA" id="ARBA00023242"/>
    </source>
</evidence>
<dbReference type="GO" id="GO:0003677">
    <property type="term" value="F:DNA binding"/>
    <property type="evidence" value="ECO:0007669"/>
    <property type="project" value="InterPro"/>
</dbReference>
<sequence>MQKPTIKKESFDPAMEKAESEEVMKRLEEGNLSLIADLQNDEKLKPTTLPMQEAQTQNFTKVKTEPGCAASPMRFLWFAAMSRIIGDMKHPSNCASIFRGGYLLVVFQLPDVLPGIVPSREDEKIHVKQELGTQKKDNDKPKEKEEEKCDLASLSEGKIGKIQILKSGKCRQILGNVVLNLKTEVSLCFSEELISVKLPPEASPSDIKGHISILGSVDHKLICSPVLNYS</sequence>
<dbReference type="AlphaFoldDB" id="A0A6F9DNK4"/>
<dbReference type="Pfam" id="PF05132">
    <property type="entry name" value="RNA_pol_Rpc4"/>
    <property type="match status" value="1"/>
</dbReference>
<proteinExistence type="evidence at transcript level"/>
<dbReference type="EMBL" id="LR789170">
    <property type="protein sequence ID" value="CAB3265032.1"/>
    <property type="molecule type" value="mRNA"/>
</dbReference>
<dbReference type="GO" id="GO:0042797">
    <property type="term" value="P:tRNA transcription by RNA polymerase III"/>
    <property type="evidence" value="ECO:0007669"/>
    <property type="project" value="TreeGrafter"/>
</dbReference>
<keyword evidence="3" id="KW-0804">Transcription</keyword>
<comment type="subcellular location">
    <subcellularLocation>
        <location evidence="1">Nucleus</location>
    </subcellularLocation>
</comment>
<feature type="region of interest" description="Disordered" evidence="5">
    <location>
        <begin position="127"/>
        <end position="148"/>
    </location>
</feature>
<organism evidence="6">
    <name type="scientific">Phallusia mammillata</name>
    <dbReference type="NCBI Taxonomy" id="59560"/>
    <lineage>
        <taxon>Eukaryota</taxon>
        <taxon>Metazoa</taxon>
        <taxon>Chordata</taxon>
        <taxon>Tunicata</taxon>
        <taxon>Ascidiacea</taxon>
        <taxon>Phlebobranchia</taxon>
        <taxon>Ascidiidae</taxon>
        <taxon>Phallusia</taxon>
    </lineage>
</organism>
<gene>
    <name evidence="6" type="primary">Polr3d-001</name>
</gene>
<dbReference type="InterPro" id="IPR007811">
    <property type="entry name" value="RPC4"/>
</dbReference>
<evidence type="ECO:0000256" key="2">
    <source>
        <dbReference type="ARBA" id="ARBA00022478"/>
    </source>
</evidence>
<evidence type="ECO:0000256" key="1">
    <source>
        <dbReference type="ARBA" id="ARBA00004123"/>
    </source>
</evidence>
<evidence type="ECO:0000256" key="5">
    <source>
        <dbReference type="SAM" id="MobiDB-lite"/>
    </source>
</evidence>
<name>A0A6F9DNK4_9ASCI</name>
<keyword evidence="2 6" id="KW-0240">DNA-directed RNA polymerase</keyword>